<organism evidence="1 2">
    <name type="scientific">Arachis hypogaea</name>
    <name type="common">Peanut</name>
    <dbReference type="NCBI Taxonomy" id="3818"/>
    <lineage>
        <taxon>Eukaryota</taxon>
        <taxon>Viridiplantae</taxon>
        <taxon>Streptophyta</taxon>
        <taxon>Embryophyta</taxon>
        <taxon>Tracheophyta</taxon>
        <taxon>Spermatophyta</taxon>
        <taxon>Magnoliopsida</taxon>
        <taxon>eudicotyledons</taxon>
        <taxon>Gunneridae</taxon>
        <taxon>Pentapetalae</taxon>
        <taxon>rosids</taxon>
        <taxon>fabids</taxon>
        <taxon>Fabales</taxon>
        <taxon>Fabaceae</taxon>
        <taxon>Papilionoideae</taxon>
        <taxon>50 kb inversion clade</taxon>
        <taxon>dalbergioids sensu lato</taxon>
        <taxon>Dalbergieae</taxon>
        <taxon>Pterocarpus clade</taxon>
        <taxon>Arachis</taxon>
    </lineage>
</organism>
<evidence type="ECO:0008006" key="3">
    <source>
        <dbReference type="Google" id="ProtNLM"/>
    </source>
</evidence>
<protein>
    <recommendedName>
        <fullName evidence="3">Retrotransposon gag domain-containing protein</fullName>
    </recommendedName>
</protein>
<sequence length="213" mass="23881">MQIQFGPSQFDNPREDLLKLKQSSTFNAYFDTFTDLVARAYGMDDALLLDCFVGGLHPDLKCEDSTTEEPHHLPFNALLGVPSRKSIRETTSDSHGWRSSDNFIHPDLSTMLALPIFAAPKFVVQISNGALLHCEGEVCIVPVTIQGHTLYISAFVLPIASKELVLGDSWLETLDTHLVNYKDKFITFLARNRLVTLQGKKWQGPTQAHFSQF</sequence>
<dbReference type="EMBL" id="SDMP01000002">
    <property type="protein sequence ID" value="RYR74888.1"/>
    <property type="molecule type" value="Genomic_DNA"/>
</dbReference>
<name>A0A445EHI2_ARAHY</name>
<comment type="caution">
    <text evidence="1">The sequence shown here is derived from an EMBL/GenBank/DDBJ whole genome shotgun (WGS) entry which is preliminary data.</text>
</comment>
<dbReference type="AlphaFoldDB" id="A0A445EHI2"/>
<keyword evidence="2" id="KW-1185">Reference proteome</keyword>
<evidence type="ECO:0000313" key="2">
    <source>
        <dbReference type="Proteomes" id="UP000289738"/>
    </source>
</evidence>
<reference evidence="1 2" key="1">
    <citation type="submission" date="2019-01" db="EMBL/GenBank/DDBJ databases">
        <title>Sequencing of cultivated peanut Arachis hypogaea provides insights into genome evolution and oil improvement.</title>
        <authorList>
            <person name="Chen X."/>
        </authorList>
    </citation>
    <scope>NUCLEOTIDE SEQUENCE [LARGE SCALE GENOMIC DNA]</scope>
    <source>
        <strain evidence="2">cv. Fuhuasheng</strain>
        <tissue evidence="1">Leaves</tissue>
    </source>
</reference>
<gene>
    <name evidence="1" type="ORF">Ahy_A02g009600</name>
</gene>
<proteinExistence type="predicted"/>
<evidence type="ECO:0000313" key="1">
    <source>
        <dbReference type="EMBL" id="RYR74888.1"/>
    </source>
</evidence>
<accession>A0A445EHI2</accession>
<dbReference type="Gene3D" id="2.40.70.10">
    <property type="entry name" value="Acid Proteases"/>
    <property type="match status" value="1"/>
</dbReference>
<dbReference type="InterPro" id="IPR021109">
    <property type="entry name" value="Peptidase_aspartic_dom_sf"/>
</dbReference>
<dbReference type="Proteomes" id="UP000289738">
    <property type="component" value="Chromosome A02"/>
</dbReference>
<dbReference type="CDD" id="cd00303">
    <property type="entry name" value="retropepsin_like"/>
    <property type="match status" value="1"/>
</dbReference>